<evidence type="ECO:0000313" key="2">
    <source>
        <dbReference type="Proteomes" id="UP000030744"/>
    </source>
</evidence>
<accession>U6K167</accession>
<dbReference type="VEuPathDB" id="ToxoDB:EMH_0054890"/>
<proteinExistence type="predicted"/>
<evidence type="ECO:0000313" key="1">
    <source>
        <dbReference type="EMBL" id="CDJ30057.1"/>
    </source>
</evidence>
<dbReference type="EMBL" id="HG682277">
    <property type="protein sequence ID" value="CDJ30057.1"/>
    <property type="molecule type" value="Genomic_DNA"/>
</dbReference>
<organism evidence="1 2">
    <name type="scientific">Eimeria mitis</name>
    <dbReference type="NCBI Taxonomy" id="44415"/>
    <lineage>
        <taxon>Eukaryota</taxon>
        <taxon>Sar</taxon>
        <taxon>Alveolata</taxon>
        <taxon>Apicomplexa</taxon>
        <taxon>Conoidasida</taxon>
        <taxon>Coccidia</taxon>
        <taxon>Eucoccidiorida</taxon>
        <taxon>Eimeriorina</taxon>
        <taxon>Eimeriidae</taxon>
        <taxon>Eimeria</taxon>
    </lineage>
</organism>
<keyword evidence="2" id="KW-1185">Reference proteome</keyword>
<gene>
    <name evidence="1" type="ORF">EMH_0054890</name>
</gene>
<dbReference type="RefSeq" id="XP_013352624.1">
    <property type="nucleotide sequence ID" value="XM_013497170.1"/>
</dbReference>
<reference evidence="1" key="2">
    <citation type="submission" date="2013-10" db="EMBL/GenBank/DDBJ databases">
        <authorList>
            <person name="Aslett M."/>
        </authorList>
    </citation>
    <scope>NUCLEOTIDE SEQUENCE [LARGE SCALE GENOMIC DNA]</scope>
    <source>
        <strain evidence="1">Houghton</strain>
    </source>
</reference>
<name>U6K167_9EIME</name>
<dbReference type="AlphaFoldDB" id="U6K167"/>
<protein>
    <submittedName>
        <fullName evidence="1">Uncharacterized protein</fullName>
    </submittedName>
</protein>
<reference evidence="1" key="1">
    <citation type="submission" date="2013-10" db="EMBL/GenBank/DDBJ databases">
        <title>Genomic analysis of the causative agents of coccidiosis in chickens.</title>
        <authorList>
            <person name="Reid A.J."/>
            <person name="Blake D."/>
            <person name="Billington K."/>
            <person name="Browne H."/>
            <person name="Dunn M."/>
            <person name="Hung S."/>
            <person name="Kawahara F."/>
            <person name="Miranda-Saavedra D."/>
            <person name="Mourier T."/>
            <person name="Nagra H."/>
            <person name="Otto T.D."/>
            <person name="Rawlings N."/>
            <person name="Sanchez A."/>
            <person name="Sanders M."/>
            <person name="Subramaniam C."/>
            <person name="Tay Y."/>
            <person name="Dear P."/>
            <person name="Doerig C."/>
            <person name="Gruber A."/>
            <person name="Parkinson J."/>
            <person name="Shirley M."/>
            <person name="Wan K.L."/>
            <person name="Berriman M."/>
            <person name="Tomley F."/>
            <person name="Pain A."/>
        </authorList>
    </citation>
    <scope>NUCLEOTIDE SEQUENCE [LARGE SCALE GENOMIC DNA]</scope>
    <source>
        <strain evidence="1">Houghton</strain>
    </source>
</reference>
<dbReference type="GeneID" id="25380150"/>
<dbReference type="Proteomes" id="UP000030744">
    <property type="component" value="Unassembled WGS sequence"/>
</dbReference>
<sequence>MYKTGLVGVSAGEDLPLLLTSAISRSVLTAEGEFIDLEEAERQIRKVHVVKRVLLYVEDFHFSDDYGASYEELVSLPALRMYVLETIREETSLSLEHFELPKAVYLVPHAVELPVGVFDQDKNSPSKSSHLMSRRQLAEAYAQPIQEMYASLTQ</sequence>